<comment type="caution">
    <text evidence="2">The sequence shown here is derived from an EMBL/GenBank/DDBJ whole genome shotgun (WGS) entry which is preliminary data.</text>
</comment>
<sequence>MNGFFAAQNPSRGKSHQGVLANGNFVRRRHIQLQMKAEFHFHAQVGKKRSEAKKEGMKDGSVNSEWPRFQK</sequence>
<feature type="compositionally biased region" description="Basic and acidic residues" evidence="1">
    <location>
        <begin position="48"/>
        <end position="58"/>
    </location>
</feature>
<dbReference type="AlphaFoldDB" id="A0AAV4WTL2"/>
<dbReference type="Proteomes" id="UP001054945">
    <property type="component" value="Unassembled WGS sequence"/>
</dbReference>
<reference evidence="2 3" key="1">
    <citation type="submission" date="2021-06" db="EMBL/GenBank/DDBJ databases">
        <title>Caerostris extrusa draft genome.</title>
        <authorList>
            <person name="Kono N."/>
            <person name="Arakawa K."/>
        </authorList>
    </citation>
    <scope>NUCLEOTIDE SEQUENCE [LARGE SCALE GENOMIC DNA]</scope>
</reference>
<organism evidence="2 3">
    <name type="scientific">Caerostris extrusa</name>
    <name type="common">Bark spider</name>
    <name type="synonym">Caerostris bankana</name>
    <dbReference type="NCBI Taxonomy" id="172846"/>
    <lineage>
        <taxon>Eukaryota</taxon>
        <taxon>Metazoa</taxon>
        <taxon>Ecdysozoa</taxon>
        <taxon>Arthropoda</taxon>
        <taxon>Chelicerata</taxon>
        <taxon>Arachnida</taxon>
        <taxon>Araneae</taxon>
        <taxon>Araneomorphae</taxon>
        <taxon>Entelegynae</taxon>
        <taxon>Araneoidea</taxon>
        <taxon>Araneidae</taxon>
        <taxon>Caerostris</taxon>
    </lineage>
</organism>
<proteinExistence type="predicted"/>
<evidence type="ECO:0000313" key="3">
    <source>
        <dbReference type="Proteomes" id="UP001054945"/>
    </source>
</evidence>
<dbReference type="EMBL" id="BPLR01016636">
    <property type="protein sequence ID" value="GIY85276.1"/>
    <property type="molecule type" value="Genomic_DNA"/>
</dbReference>
<evidence type="ECO:0000256" key="1">
    <source>
        <dbReference type="SAM" id="MobiDB-lite"/>
    </source>
</evidence>
<evidence type="ECO:0000313" key="2">
    <source>
        <dbReference type="EMBL" id="GIY85276.1"/>
    </source>
</evidence>
<keyword evidence="3" id="KW-1185">Reference proteome</keyword>
<gene>
    <name evidence="2" type="ORF">CEXT_384331</name>
</gene>
<accession>A0AAV4WTL2</accession>
<feature type="region of interest" description="Disordered" evidence="1">
    <location>
        <begin position="44"/>
        <end position="71"/>
    </location>
</feature>
<protein>
    <submittedName>
        <fullName evidence="2">Uncharacterized protein</fullName>
    </submittedName>
</protein>
<name>A0AAV4WTL2_CAEEX</name>